<keyword evidence="3" id="KW-1185">Reference proteome</keyword>
<name>A0A8T0FTN2_ARGBR</name>
<evidence type="ECO:0000313" key="2">
    <source>
        <dbReference type="EMBL" id="KAF8794451.1"/>
    </source>
</evidence>
<evidence type="ECO:0000313" key="3">
    <source>
        <dbReference type="Proteomes" id="UP000807504"/>
    </source>
</evidence>
<dbReference type="Proteomes" id="UP000807504">
    <property type="component" value="Unassembled WGS sequence"/>
</dbReference>
<keyword evidence="1" id="KW-0812">Transmembrane</keyword>
<dbReference type="EMBL" id="JABXBU010000002">
    <property type="protein sequence ID" value="KAF8794451.1"/>
    <property type="molecule type" value="Genomic_DNA"/>
</dbReference>
<dbReference type="PANTHER" id="PTHR33964:SF1">
    <property type="entry name" value="RE45066P"/>
    <property type="match status" value="1"/>
</dbReference>
<comment type="caution">
    <text evidence="2">The sequence shown here is derived from an EMBL/GenBank/DDBJ whole genome shotgun (WGS) entry which is preliminary data.</text>
</comment>
<organism evidence="2 3">
    <name type="scientific">Argiope bruennichi</name>
    <name type="common">Wasp spider</name>
    <name type="synonym">Aranea bruennichi</name>
    <dbReference type="NCBI Taxonomy" id="94029"/>
    <lineage>
        <taxon>Eukaryota</taxon>
        <taxon>Metazoa</taxon>
        <taxon>Ecdysozoa</taxon>
        <taxon>Arthropoda</taxon>
        <taxon>Chelicerata</taxon>
        <taxon>Arachnida</taxon>
        <taxon>Araneae</taxon>
        <taxon>Araneomorphae</taxon>
        <taxon>Entelegynae</taxon>
        <taxon>Araneoidea</taxon>
        <taxon>Araneidae</taxon>
        <taxon>Argiope</taxon>
    </lineage>
</organism>
<dbReference type="AlphaFoldDB" id="A0A8T0FTN2"/>
<feature type="transmembrane region" description="Helical" evidence="1">
    <location>
        <begin position="28"/>
        <end position="46"/>
    </location>
</feature>
<proteinExistence type="predicted"/>
<keyword evidence="1" id="KW-1133">Transmembrane helix</keyword>
<reference evidence="2" key="2">
    <citation type="submission" date="2020-06" db="EMBL/GenBank/DDBJ databases">
        <authorList>
            <person name="Sheffer M."/>
        </authorList>
    </citation>
    <scope>NUCLEOTIDE SEQUENCE</scope>
</reference>
<evidence type="ECO:0000256" key="1">
    <source>
        <dbReference type="SAM" id="Phobius"/>
    </source>
</evidence>
<accession>A0A8T0FTN2</accession>
<dbReference type="PANTHER" id="PTHR33964">
    <property type="entry name" value="RE45066P-RELATED"/>
    <property type="match status" value="1"/>
</dbReference>
<gene>
    <name evidence="2" type="ORF">HNY73_002431</name>
</gene>
<sequence length="255" mass="29091">MKRDDQQQFRSGFFHSLLLTSTEHVPNYTMALVSLPGFIVFVAVLATGRSENLTVNCFMDVHGNCDKQFSLIFHSDKPLYAWTDEELSIYCREIADNIDCKKEYLKQCTNETTLFFFESATQGIRDLAVDVCNETSDMRADFRSHIGCIKNALYDAGCAASSKRRSEIEMPDNSEDMTSGERRVKQLCSHLELFLECITTKVERSCGRNATNFVGAGISRTFDTLQRHLCVEGKWNDLFMVLEFAKETFENNEIV</sequence>
<reference evidence="2" key="1">
    <citation type="journal article" date="2020" name="bioRxiv">
        <title>Chromosome-level reference genome of the European wasp spider Argiope bruennichi: a resource for studies on range expansion and evolutionary adaptation.</title>
        <authorList>
            <person name="Sheffer M.M."/>
            <person name="Hoppe A."/>
            <person name="Krehenwinkel H."/>
            <person name="Uhl G."/>
            <person name="Kuss A.W."/>
            <person name="Jensen L."/>
            <person name="Jensen C."/>
            <person name="Gillespie R.G."/>
            <person name="Hoff K.J."/>
            <person name="Prost S."/>
        </authorList>
    </citation>
    <scope>NUCLEOTIDE SEQUENCE</scope>
</reference>
<protein>
    <submittedName>
        <fullName evidence="2">Uncharacterized protein</fullName>
    </submittedName>
</protein>
<keyword evidence="1" id="KW-0472">Membrane</keyword>